<dbReference type="EMBL" id="ML996086">
    <property type="protein sequence ID" value="KAF2152485.1"/>
    <property type="molecule type" value="Genomic_DNA"/>
</dbReference>
<proteinExistence type="inferred from homology"/>
<dbReference type="GO" id="GO:0042274">
    <property type="term" value="P:ribosomal small subunit biogenesis"/>
    <property type="evidence" value="ECO:0007669"/>
    <property type="project" value="TreeGrafter"/>
</dbReference>
<evidence type="ECO:0000256" key="3">
    <source>
        <dbReference type="ARBA" id="ARBA00023242"/>
    </source>
</evidence>
<dbReference type="OrthoDB" id="444809at2759"/>
<reference evidence="7" key="1">
    <citation type="journal article" date="2020" name="Stud. Mycol.">
        <title>101 Dothideomycetes genomes: a test case for predicting lifestyles and emergence of pathogens.</title>
        <authorList>
            <person name="Haridas S."/>
            <person name="Albert R."/>
            <person name="Binder M."/>
            <person name="Bloem J."/>
            <person name="Labutti K."/>
            <person name="Salamov A."/>
            <person name="Andreopoulos B."/>
            <person name="Baker S."/>
            <person name="Barry K."/>
            <person name="Bills G."/>
            <person name="Bluhm B."/>
            <person name="Cannon C."/>
            <person name="Castanera R."/>
            <person name="Culley D."/>
            <person name="Daum C."/>
            <person name="Ezra D."/>
            <person name="Gonzalez J."/>
            <person name="Henrissat B."/>
            <person name="Kuo A."/>
            <person name="Liang C."/>
            <person name="Lipzen A."/>
            <person name="Lutzoni F."/>
            <person name="Magnuson J."/>
            <person name="Mondo S."/>
            <person name="Nolan M."/>
            <person name="Ohm R."/>
            <person name="Pangilinan J."/>
            <person name="Park H.-J."/>
            <person name="Ramirez L."/>
            <person name="Alfaro M."/>
            <person name="Sun H."/>
            <person name="Tritt A."/>
            <person name="Yoshinaga Y."/>
            <person name="Zwiers L.-H."/>
            <person name="Turgeon B."/>
            <person name="Goodwin S."/>
            <person name="Spatafora J."/>
            <person name="Crous P."/>
            <person name="Grigoriev I."/>
        </authorList>
    </citation>
    <scope>NUCLEOTIDE SEQUENCE</scope>
    <source>
        <strain evidence="7">CBS 260.36</strain>
    </source>
</reference>
<feature type="domain" description="Ribosomal RNA-processing protein 14/surfeit locus protein 6 C-terminal" evidence="5">
    <location>
        <begin position="290"/>
        <end position="484"/>
    </location>
</feature>
<feature type="compositionally biased region" description="Basic residues" evidence="4">
    <location>
        <begin position="296"/>
        <end position="310"/>
    </location>
</feature>
<dbReference type="PANTHER" id="PTHR14369:SF0">
    <property type="entry name" value="SURFEIT LOCUS PROTEIN 6"/>
    <property type="match status" value="1"/>
</dbReference>
<comment type="subcellular location">
    <subcellularLocation>
        <location evidence="1">Nucleus</location>
    </subcellularLocation>
</comment>
<feature type="compositionally biased region" description="Basic and acidic residues" evidence="4">
    <location>
        <begin position="91"/>
        <end position="101"/>
    </location>
</feature>
<dbReference type="AlphaFoldDB" id="A0A9P4J3B6"/>
<evidence type="ECO:0000256" key="2">
    <source>
        <dbReference type="ARBA" id="ARBA00005904"/>
    </source>
</evidence>
<feature type="compositionally biased region" description="Basic and acidic residues" evidence="4">
    <location>
        <begin position="443"/>
        <end position="481"/>
    </location>
</feature>
<keyword evidence="8" id="KW-1185">Reference proteome</keyword>
<feature type="region of interest" description="Disordered" evidence="4">
    <location>
        <begin position="366"/>
        <end position="504"/>
    </location>
</feature>
<dbReference type="Pfam" id="PF15459">
    <property type="entry name" value="RRP14"/>
    <property type="match status" value="1"/>
</dbReference>
<evidence type="ECO:0000313" key="7">
    <source>
        <dbReference type="EMBL" id="KAF2152485.1"/>
    </source>
</evidence>
<feature type="compositionally biased region" description="Low complexity" evidence="4">
    <location>
        <begin position="208"/>
        <end position="224"/>
    </location>
</feature>
<dbReference type="InterPro" id="IPR029190">
    <property type="entry name" value="Rrp14/SURF6_C"/>
</dbReference>
<comment type="caution">
    <text evidence="7">The sequence shown here is derived from an EMBL/GenBank/DDBJ whole genome shotgun (WGS) entry which is preliminary data.</text>
</comment>
<feature type="compositionally biased region" description="Basic and acidic residues" evidence="4">
    <location>
        <begin position="30"/>
        <end position="63"/>
    </location>
</feature>
<dbReference type="InterPro" id="IPR029188">
    <property type="entry name" value="Rrp14_N"/>
</dbReference>
<dbReference type="Proteomes" id="UP000799439">
    <property type="component" value="Unassembled WGS sequence"/>
</dbReference>
<dbReference type="GO" id="GO:0042273">
    <property type="term" value="P:ribosomal large subunit biogenesis"/>
    <property type="evidence" value="ECO:0007669"/>
    <property type="project" value="TreeGrafter"/>
</dbReference>
<feature type="compositionally biased region" description="Basic and acidic residues" evidence="4">
    <location>
        <begin position="369"/>
        <end position="414"/>
    </location>
</feature>
<feature type="compositionally biased region" description="Basic residues" evidence="4">
    <location>
        <begin position="482"/>
        <end position="498"/>
    </location>
</feature>
<dbReference type="GO" id="GO:0005730">
    <property type="term" value="C:nucleolus"/>
    <property type="evidence" value="ECO:0007669"/>
    <property type="project" value="TreeGrafter"/>
</dbReference>
<evidence type="ECO:0000256" key="4">
    <source>
        <dbReference type="SAM" id="MobiDB-lite"/>
    </source>
</evidence>
<dbReference type="InterPro" id="IPR007019">
    <property type="entry name" value="SURF6"/>
</dbReference>
<evidence type="ECO:0000259" key="5">
    <source>
        <dbReference type="Pfam" id="PF04935"/>
    </source>
</evidence>
<feature type="compositionally biased region" description="Basic and acidic residues" evidence="4">
    <location>
        <begin position="256"/>
        <end position="282"/>
    </location>
</feature>
<feature type="region of interest" description="Disordered" evidence="4">
    <location>
        <begin position="30"/>
        <end position="345"/>
    </location>
</feature>
<dbReference type="GO" id="GO:0003723">
    <property type="term" value="F:RNA binding"/>
    <property type="evidence" value="ECO:0007669"/>
    <property type="project" value="TreeGrafter"/>
</dbReference>
<feature type="compositionally biased region" description="Polar residues" evidence="4">
    <location>
        <begin position="229"/>
        <end position="243"/>
    </location>
</feature>
<sequence>MDDDIEARLESHAEAFEGLLSLIPAADYYGRDNSDQWQRKKQTKEEKKAARKAKLDPANHKSAMDVINENEKKRKRELGVDSEELPATDIPDSKPNKKVKTDGLAAKAINQDGSGKTMAEKRKEKRERQKERVEKQKQKSEAKKARKEEKKLEEANPAEETRQGEEEDWESIGGDGEVEAMDMSGLAADDTASTAPSTPGRESPQFDTSANNSTTSSSTSIIPPAEIPKTSNAMTTPQDAQTSKPKKQKAFNLPKIDPEELQARLKARIEELRLRRKADGPDGRPPQSRQDLLESRRKKSEARKAHKKELRQKAKAEEDRLNQERLQGSGSPMSADIFSPGSPMQQDNYFTFGRVAFEDGALADTNTGEAKELKQRRGPKDPKQQLELAKKREDRLKGFDETKRKDIEEKDRWLAARKKVHGERVRDDSSLLKKALKRKEKAKSKSEKEWKDREEGVKKGKEMRQKKREDNLAKRKEEKGGKGKMKGKPKGKPKKKGRPGFEGK</sequence>
<feature type="compositionally biased region" description="Low complexity" evidence="4">
    <location>
        <begin position="187"/>
        <end position="199"/>
    </location>
</feature>
<evidence type="ECO:0000313" key="8">
    <source>
        <dbReference type="Proteomes" id="UP000799439"/>
    </source>
</evidence>
<dbReference type="Pfam" id="PF04935">
    <property type="entry name" value="SURF6"/>
    <property type="match status" value="1"/>
</dbReference>
<evidence type="ECO:0000259" key="6">
    <source>
        <dbReference type="Pfam" id="PF15459"/>
    </source>
</evidence>
<dbReference type="GO" id="GO:0003677">
    <property type="term" value="F:DNA binding"/>
    <property type="evidence" value="ECO:0007669"/>
    <property type="project" value="TreeGrafter"/>
</dbReference>
<protein>
    <submittedName>
        <fullName evidence="7">SURF6-domain-containing protein</fullName>
    </submittedName>
</protein>
<evidence type="ECO:0000256" key="1">
    <source>
        <dbReference type="ARBA" id="ARBA00004123"/>
    </source>
</evidence>
<keyword evidence="3" id="KW-0539">Nucleus</keyword>
<name>A0A9P4J3B6_9PEZI</name>
<feature type="compositionally biased region" description="Acidic residues" evidence="4">
    <location>
        <begin position="165"/>
        <end position="180"/>
    </location>
</feature>
<comment type="similarity">
    <text evidence="2">Belongs to the SURF6 family.</text>
</comment>
<feature type="compositionally biased region" description="Basic and acidic residues" evidence="4">
    <location>
        <begin position="311"/>
        <end position="323"/>
    </location>
</feature>
<feature type="compositionally biased region" description="Basic and acidic residues" evidence="4">
    <location>
        <begin position="118"/>
        <end position="164"/>
    </location>
</feature>
<accession>A0A9P4J3B6</accession>
<feature type="compositionally biased region" description="Basic and acidic residues" evidence="4">
    <location>
        <begin position="422"/>
        <end position="431"/>
    </location>
</feature>
<feature type="domain" description="Ribosomal RNA-processing protein 14 N-terminal" evidence="6">
    <location>
        <begin position="8"/>
        <end position="58"/>
    </location>
</feature>
<gene>
    <name evidence="7" type="ORF">K461DRAFT_321483</name>
</gene>
<organism evidence="7 8">
    <name type="scientific">Myriangium duriaei CBS 260.36</name>
    <dbReference type="NCBI Taxonomy" id="1168546"/>
    <lineage>
        <taxon>Eukaryota</taxon>
        <taxon>Fungi</taxon>
        <taxon>Dikarya</taxon>
        <taxon>Ascomycota</taxon>
        <taxon>Pezizomycotina</taxon>
        <taxon>Dothideomycetes</taxon>
        <taxon>Dothideomycetidae</taxon>
        <taxon>Myriangiales</taxon>
        <taxon>Myriangiaceae</taxon>
        <taxon>Myriangium</taxon>
    </lineage>
</organism>
<dbReference type="PANTHER" id="PTHR14369">
    <property type="entry name" value="SURFEIT LOCUS PROTEIN 6"/>
    <property type="match status" value="1"/>
</dbReference>